<gene>
    <name evidence="1" type="ORF">LQ327_30350</name>
</gene>
<sequence>MDTAVKLRDLLRDRHWQNYRSFCVQYDRAAREVDPSYVGTYPSRAQLHRWQAGGLKSLPYPHHCQVLEVMFPGFTAGELFTLVDGSAAVVPRQRSADADAELGSVLVECYSSRNAVPRALWDQLLDGARERVDVLVYVGMFLTENPALLPSLRAKGAAGAQVRLLLGDPLSRQVTRRSLDEGIGKNAITAKIKNALAFFRKIADEPGIEIRCHGTTLYNSIYRYDDQMIVNPHVFGAPAPHAPAMHLRRETATELFDTYADSFGRVWESATQPKW</sequence>
<comment type="caution">
    <text evidence="1">The sequence shown here is derived from an EMBL/GenBank/DDBJ whole genome shotgun (WGS) entry which is preliminary data.</text>
</comment>
<organism evidence="1 2">
    <name type="scientific">Actinomycetospora endophytica</name>
    <dbReference type="NCBI Taxonomy" id="2291215"/>
    <lineage>
        <taxon>Bacteria</taxon>
        <taxon>Bacillati</taxon>
        <taxon>Actinomycetota</taxon>
        <taxon>Actinomycetes</taxon>
        <taxon>Pseudonocardiales</taxon>
        <taxon>Pseudonocardiaceae</taxon>
        <taxon>Actinomycetospora</taxon>
    </lineage>
</organism>
<dbReference type="EMBL" id="JAJNDB010000009">
    <property type="protein sequence ID" value="MCD2197682.1"/>
    <property type="molecule type" value="Genomic_DNA"/>
</dbReference>
<dbReference type="CDD" id="cd00138">
    <property type="entry name" value="PLDc_SF"/>
    <property type="match status" value="1"/>
</dbReference>
<reference evidence="1 2" key="1">
    <citation type="submission" date="2021-11" db="EMBL/GenBank/DDBJ databases">
        <title>Draft genome sequence of Actinomycetospora sp. SF1 isolated from the rhizosphere soil.</title>
        <authorList>
            <person name="Duangmal K."/>
            <person name="Chantavorakit T."/>
        </authorList>
    </citation>
    <scope>NUCLEOTIDE SEQUENCE [LARGE SCALE GENOMIC DNA]</scope>
    <source>
        <strain evidence="1 2">TBRC 5722</strain>
    </source>
</reference>
<evidence type="ECO:0000313" key="1">
    <source>
        <dbReference type="EMBL" id="MCD2197682.1"/>
    </source>
</evidence>
<accession>A0ABS8PHH4</accession>
<protein>
    <submittedName>
        <fullName evidence="1">XRE family transcriptional regulator</fullName>
    </submittedName>
</protein>
<dbReference type="Proteomes" id="UP001199469">
    <property type="component" value="Unassembled WGS sequence"/>
</dbReference>
<proteinExistence type="predicted"/>
<evidence type="ECO:0000313" key="2">
    <source>
        <dbReference type="Proteomes" id="UP001199469"/>
    </source>
</evidence>
<keyword evidence="2" id="KW-1185">Reference proteome</keyword>
<name>A0ABS8PHH4_9PSEU</name>
<dbReference type="RefSeq" id="WP_230739942.1">
    <property type="nucleotide sequence ID" value="NZ_JAJNDB010000009.1"/>
</dbReference>